<feature type="domain" description="NADH:quinone oxidoreductase/Mrp antiporter transmembrane" evidence="19">
    <location>
        <begin position="23"/>
        <end position="280"/>
    </location>
</feature>
<evidence type="ECO:0000256" key="13">
    <source>
        <dbReference type="ARBA" id="ARBA00023027"/>
    </source>
</evidence>
<feature type="transmembrane region" description="Helical" evidence="18">
    <location>
        <begin position="7"/>
        <end position="24"/>
    </location>
</feature>
<keyword evidence="8 18" id="KW-0812">Transmembrane</keyword>
<evidence type="ECO:0000256" key="6">
    <source>
        <dbReference type="ARBA" id="ARBA00022448"/>
    </source>
</evidence>
<keyword evidence="16 18" id="KW-0472">Membrane</keyword>
<dbReference type="InterPro" id="IPR003917">
    <property type="entry name" value="NADH_UbQ_OxRdtase_chain2"/>
</dbReference>
<proteinExistence type="inferred from homology"/>
<dbReference type="AlphaFoldDB" id="A0A8K1ZG53"/>
<comment type="subcellular location">
    <subcellularLocation>
        <location evidence="2 18">Mitochondrion inner membrane</location>
        <topology evidence="2 18">Multi-pass membrane protein</topology>
    </subcellularLocation>
</comment>
<dbReference type="Pfam" id="PF00361">
    <property type="entry name" value="Proton_antipo_M"/>
    <property type="match status" value="1"/>
</dbReference>
<feature type="transmembrane region" description="Helical" evidence="18">
    <location>
        <begin position="85"/>
        <end position="104"/>
    </location>
</feature>
<keyword evidence="12 18" id="KW-1133">Transmembrane helix</keyword>
<evidence type="ECO:0000256" key="11">
    <source>
        <dbReference type="ARBA" id="ARBA00022982"/>
    </source>
</evidence>
<feature type="transmembrane region" description="Helical" evidence="18">
    <location>
        <begin position="233"/>
        <end position="253"/>
    </location>
</feature>
<evidence type="ECO:0000256" key="17">
    <source>
        <dbReference type="ARBA" id="ARBA00049551"/>
    </source>
</evidence>
<comment type="function">
    <text evidence="18">Core subunit of the mitochondrial membrane respiratory chain NADH dehydrogenase (Complex I) which catalyzes electron transfer from NADH through the respiratory chain, using ubiquinone as an electron acceptor. Essential for the catalytic activity and assembly of complex I.</text>
</comment>
<evidence type="ECO:0000256" key="10">
    <source>
        <dbReference type="ARBA" id="ARBA00022967"/>
    </source>
</evidence>
<organism evidence="20">
    <name type="scientific">Polypsocus corruptus</name>
    <dbReference type="NCBI Taxonomy" id="239259"/>
    <lineage>
        <taxon>Eukaryota</taxon>
        <taxon>Metazoa</taxon>
        <taxon>Ecdysozoa</taxon>
        <taxon>Arthropoda</taxon>
        <taxon>Hexapoda</taxon>
        <taxon>Insecta</taxon>
        <taxon>Pterygota</taxon>
        <taxon>Neoptera</taxon>
        <taxon>Paraneoptera</taxon>
        <taxon>Psocodea</taxon>
        <taxon>Psocomorpha</taxon>
        <taxon>Caeciliusetae</taxon>
        <taxon>Amphipsocidae</taxon>
        <taxon>Polypsocus</taxon>
    </lineage>
</organism>
<keyword evidence="15 18" id="KW-0496">Mitochondrion</keyword>
<evidence type="ECO:0000256" key="18">
    <source>
        <dbReference type="RuleBase" id="RU003403"/>
    </source>
</evidence>
<keyword evidence="7 18" id="KW-0679">Respiratory chain</keyword>
<evidence type="ECO:0000256" key="4">
    <source>
        <dbReference type="ARBA" id="ARBA00012944"/>
    </source>
</evidence>
<evidence type="ECO:0000256" key="16">
    <source>
        <dbReference type="ARBA" id="ARBA00023136"/>
    </source>
</evidence>
<evidence type="ECO:0000256" key="12">
    <source>
        <dbReference type="ARBA" id="ARBA00022989"/>
    </source>
</evidence>
<comment type="similarity">
    <text evidence="3 18">Belongs to the complex I subunit 2 family.</text>
</comment>
<dbReference type="InterPro" id="IPR050175">
    <property type="entry name" value="Complex_I_Subunit_2"/>
</dbReference>
<comment type="catalytic activity">
    <reaction evidence="17 18">
        <text>a ubiquinone + NADH + 5 H(+)(in) = a ubiquinol + NAD(+) + 4 H(+)(out)</text>
        <dbReference type="Rhea" id="RHEA:29091"/>
        <dbReference type="Rhea" id="RHEA-COMP:9565"/>
        <dbReference type="Rhea" id="RHEA-COMP:9566"/>
        <dbReference type="ChEBI" id="CHEBI:15378"/>
        <dbReference type="ChEBI" id="CHEBI:16389"/>
        <dbReference type="ChEBI" id="CHEBI:17976"/>
        <dbReference type="ChEBI" id="CHEBI:57540"/>
        <dbReference type="ChEBI" id="CHEBI:57945"/>
        <dbReference type="EC" id="7.1.1.2"/>
    </reaction>
</comment>
<dbReference type="GO" id="GO:0005743">
    <property type="term" value="C:mitochondrial inner membrane"/>
    <property type="evidence" value="ECO:0007669"/>
    <property type="project" value="UniProtKB-SubCell"/>
</dbReference>
<feature type="transmembrane region" description="Helical" evidence="18">
    <location>
        <begin position="310"/>
        <end position="331"/>
    </location>
</feature>
<comment type="function">
    <text evidence="1">Core subunit of the mitochondrial membrane respiratory chain NADH dehydrogenase (Complex I) that is believed to belong to the minimal assembly required for catalysis. Complex I functions in the transfer of electrons from NADH to the respiratory chain. The immediate electron acceptor for the enzyme is believed to be ubiquinone.</text>
</comment>
<evidence type="ECO:0000256" key="5">
    <source>
        <dbReference type="ARBA" id="ARBA00021008"/>
    </source>
</evidence>
<evidence type="ECO:0000313" key="20">
    <source>
        <dbReference type="EMBL" id="UGS80503.1"/>
    </source>
</evidence>
<keyword evidence="9 18" id="KW-0999">Mitochondrion inner membrane</keyword>
<feature type="transmembrane region" description="Helical" evidence="18">
    <location>
        <begin position="198"/>
        <end position="221"/>
    </location>
</feature>
<feature type="transmembrane region" description="Helical" evidence="18">
    <location>
        <begin position="59"/>
        <end position="79"/>
    </location>
</feature>
<feature type="transmembrane region" description="Helical" evidence="18">
    <location>
        <begin position="265"/>
        <end position="289"/>
    </location>
</feature>
<evidence type="ECO:0000256" key="15">
    <source>
        <dbReference type="ARBA" id="ARBA00023128"/>
    </source>
</evidence>
<evidence type="ECO:0000256" key="7">
    <source>
        <dbReference type="ARBA" id="ARBA00022660"/>
    </source>
</evidence>
<keyword evidence="11 18" id="KW-0249">Electron transport</keyword>
<evidence type="ECO:0000256" key="1">
    <source>
        <dbReference type="ARBA" id="ARBA00003257"/>
    </source>
</evidence>
<evidence type="ECO:0000259" key="19">
    <source>
        <dbReference type="Pfam" id="PF00361"/>
    </source>
</evidence>
<dbReference type="EC" id="7.1.1.2" evidence="4 18"/>
<name>A0A8K1ZG53_9NEOP</name>
<dbReference type="InterPro" id="IPR001750">
    <property type="entry name" value="ND/Mrp_TM"/>
</dbReference>
<dbReference type="PANTHER" id="PTHR46552">
    <property type="entry name" value="NADH-UBIQUINONE OXIDOREDUCTASE CHAIN 2"/>
    <property type="match status" value="1"/>
</dbReference>
<keyword evidence="6" id="KW-0813">Transport</keyword>
<sequence length="333" mass="39226">MFNNLNIIFLIMTFLGSIISISSTNWFSTWLGLELNMLSFIPIMINNKNSLSTEASIKYFLIQASASSMFIFFCIINTYQNFNYFYFMEMSNISFLIIPLMIKLGSAPFQTWFISVMQSLNWYKCYLLMTMQKIIPLFLMNFMFIKYNFIMIFSILSILIGSIGGLNQISLKKIMAFSSINHLGWMLTINILNKYMCMMYFLMYMYINLFSLTFLNLNSIFSLNQNLPKFDLLSFKISILSLGGLPPFLGFLPKWMIIQNLILNNYFFLTLILMMTTLITLIYYMRLIIKMSIMNFSMQKWLISIFNMKMFMFKSILFISTSSGLIFYNLILF</sequence>
<keyword evidence="13 18" id="KW-0520">NAD</keyword>
<evidence type="ECO:0000256" key="14">
    <source>
        <dbReference type="ARBA" id="ARBA00023075"/>
    </source>
</evidence>
<dbReference type="PRINTS" id="PR01436">
    <property type="entry name" value="NADHDHGNASE2"/>
</dbReference>
<reference evidence="20" key="1">
    <citation type="submission" date="2021-05" db="EMBL/GenBank/DDBJ databases">
        <title>Mitochondrial genomes within bark lice (Insecta: Psocodea: Psocomorpha) reveal novel gene rearrangements containing phylogenetic signal.</title>
        <authorList>
            <person name="Saenz Manchola O.F."/>
            <person name="Virrueta Herrera S."/>
            <person name="D'alessio L.M."/>
            <person name="Yoshizawa K."/>
            <person name="Garcia Aldrete A.N."/>
            <person name="Johnson K.P."/>
        </authorList>
    </citation>
    <scope>NUCLEOTIDE SEQUENCE</scope>
</reference>
<dbReference type="EMBL" id="MZ274208">
    <property type="protein sequence ID" value="UGS80503.1"/>
    <property type="molecule type" value="Genomic_DNA"/>
</dbReference>
<evidence type="ECO:0000256" key="8">
    <source>
        <dbReference type="ARBA" id="ARBA00022692"/>
    </source>
</evidence>
<dbReference type="GO" id="GO:0008137">
    <property type="term" value="F:NADH dehydrogenase (ubiquinone) activity"/>
    <property type="evidence" value="ECO:0007669"/>
    <property type="project" value="UniProtKB-EC"/>
</dbReference>
<dbReference type="PANTHER" id="PTHR46552:SF1">
    <property type="entry name" value="NADH-UBIQUINONE OXIDOREDUCTASE CHAIN 2"/>
    <property type="match status" value="1"/>
</dbReference>
<gene>
    <name evidence="20" type="primary">ND2</name>
</gene>
<keyword evidence="14 18" id="KW-0830">Ubiquinone</keyword>
<feature type="transmembrane region" description="Helical" evidence="18">
    <location>
        <begin position="174"/>
        <end position="192"/>
    </location>
</feature>
<evidence type="ECO:0000256" key="3">
    <source>
        <dbReference type="ARBA" id="ARBA00007012"/>
    </source>
</evidence>
<protein>
    <recommendedName>
        <fullName evidence="5 18">NADH-ubiquinone oxidoreductase chain 2</fullName>
        <ecNumber evidence="4 18">7.1.1.2</ecNumber>
    </recommendedName>
</protein>
<dbReference type="GO" id="GO:0006120">
    <property type="term" value="P:mitochondrial electron transport, NADH to ubiquinone"/>
    <property type="evidence" value="ECO:0007669"/>
    <property type="project" value="InterPro"/>
</dbReference>
<keyword evidence="10 18" id="KW-1278">Translocase</keyword>
<evidence type="ECO:0000256" key="2">
    <source>
        <dbReference type="ARBA" id="ARBA00004448"/>
    </source>
</evidence>
<accession>A0A8K1ZG53</accession>
<evidence type="ECO:0000256" key="9">
    <source>
        <dbReference type="ARBA" id="ARBA00022792"/>
    </source>
</evidence>
<geneLocation type="mitochondrion" evidence="20"/>